<dbReference type="Proteomes" id="UP000575983">
    <property type="component" value="Unassembled WGS sequence"/>
</dbReference>
<keyword evidence="1" id="KW-1133">Transmembrane helix</keyword>
<name>A0A7W9ZBE8_9SPIR</name>
<proteinExistence type="predicted"/>
<reference evidence="2 3" key="1">
    <citation type="submission" date="2020-08" db="EMBL/GenBank/DDBJ databases">
        <title>Genomic Encyclopedia of Type Strains, Phase IV (KMG-IV): sequencing the most valuable type-strain genomes for metagenomic binning, comparative biology and taxonomic classification.</title>
        <authorList>
            <person name="Goeker M."/>
        </authorList>
    </citation>
    <scope>NUCLEOTIDE SEQUENCE [LARGE SCALE GENOMIC DNA]</scope>
    <source>
        <strain evidence="2 3">DSM 17992</strain>
    </source>
</reference>
<protein>
    <recommendedName>
        <fullName evidence="4">Borrelia membrane protein P13</fullName>
    </recommendedName>
</protein>
<evidence type="ECO:0000313" key="2">
    <source>
        <dbReference type="EMBL" id="MBB6208387.1"/>
    </source>
</evidence>
<dbReference type="RefSeq" id="WP_184107765.1">
    <property type="nucleotide sequence ID" value="NZ_CP124053.1"/>
</dbReference>
<feature type="transmembrane region" description="Helical" evidence="1">
    <location>
        <begin position="80"/>
        <end position="98"/>
    </location>
</feature>
<sequence length="167" mass="18486">MKKILTLILIFGLTMQIFATKEKQDGIKKQDRIEKGIESFNKYDKEKKNPIGPFLLNLFLPFGIGSFVQGDYIGGGSVLGFNLLGAILCVNGIILNLGEKQLTGYILIGVGASMVLTSYTVSLIIPFTFANRHNENLKKRLSAELAGFEPNFDLGINGFQLSFKKNY</sequence>
<accession>A0A7W9ZBE8</accession>
<evidence type="ECO:0000313" key="3">
    <source>
        <dbReference type="Proteomes" id="UP000575983"/>
    </source>
</evidence>
<gene>
    <name evidence="2" type="ORF">HNQ06_000917</name>
</gene>
<dbReference type="Pfam" id="PF05628">
    <property type="entry name" value="Borrelia_P13"/>
    <property type="match status" value="1"/>
</dbReference>
<keyword evidence="1" id="KW-0812">Transmembrane</keyword>
<keyword evidence="3" id="KW-1185">Reference proteome</keyword>
<organism evidence="2 3">
    <name type="scientific">Borreliella lanei</name>
    <dbReference type="NCBI Taxonomy" id="373540"/>
    <lineage>
        <taxon>Bacteria</taxon>
        <taxon>Pseudomonadati</taxon>
        <taxon>Spirochaetota</taxon>
        <taxon>Spirochaetia</taxon>
        <taxon>Spirochaetales</taxon>
        <taxon>Borreliaceae</taxon>
        <taxon>Borreliella</taxon>
    </lineage>
</organism>
<dbReference type="EMBL" id="JACHFC010000004">
    <property type="protein sequence ID" value="MBB6208387.1"/>
    <property type="molecule type" value="Genomic_DNA"/>
</dbReference>
<evidence type="ECO:0008006" key="4">
    <source>
        <dbReference type="Google" id="ProtNLM"/>
    </source>
</evidence>
<keyword evidence="1" id="KW-0472">Membrane</keyword>
<dbReference type="NCBIfam" id="NF033724">
    <property type="entry name" value="P13_porin"/>
    <property type="match status" value="1"/>
</dbReference>
<evidence type="ECO:0000256" key="1">
    <source>
        <dbReference type="SAM" id="Phobius"/>
    </source>
</evidence>
<feature type="transmembrane region" description="Helical" evidence="1">
    <location>
        <begin position="104"/>
        <end position="130"/>
    </location>
</feature>
<dbReference type="InterPro" id="IPR008420">
    <property type="entry name" value="Borrelia_P13"/>
</dbReference>
<dbReference type="AlphaFoldDB" id="A0A7W9ZBE8"/>
<feature type="transmembrane region" description="Helical" evidence="1">
    <location>
        <begin position="51"/>
        <end position="68"/>
    </location>
</feature>
<comment type="caution">
    <text evidence="2">The sequence shown here is derived from an EMBL/GenBank/DDBJ whole genome shotgun (WGS) entry which is preliminary data.</text>
</comment>